<dbReference type="Pfam" id="PF12697">
    <property type="entry name" value="Abhydrolase_6"/>
    <property type="match status" value="1"/>
</dbReference>
<dbReference type="AlphaFoldDB" id="A0A1F5Q985"/>
<sequence>MNYLSNEVVDPAAQTVVFLHGWRSEAAVWRPVMDRLGRRYRQFALDLPGFGKSEKPKHIFTLVDYATVVLGFIKKMELKKIVVVGHSFGGRVVIKLSALEPDIVEKLILVDSAGFRLHGKRNAVLRIVAKMLKPFFMIPGLRTLRLPIYRVMGAEDYLATPELRETFLNVINEDLTALLGYVRQETLIVWGGRDEDTPLMLAMWLKEHIPHSDLVIFHNAGHFSFLDEPDKFVGTVRDFLKA</sequence>
<dbReference type="InterPro" id="IPR050266">
    <property type="entry name" value="AB_hydrolase_sf"/>
</dbReference>
<organism evidence="3 4">
    <name type="scientific">Candidatus Doudnabacteria bacterium RIFCSPLOWO2_02_FULL_48_13</name>
    <dbReference type="NCBI Taxonomy" id="1817845"/>
    <lineage>
        <taxon>Bacteria</taxon>
        <taxon>Candidatus Doudnaibacteriota</taxon>
    </lineage>
</organism>
<dbReference type="PANTHER" id="PTHR43798">
    <property type="entry name" value="MONOACYLGLYCEROL LIPASE"/>
    <property type="match status" value="1"/>
</dbReference>
<dbReference type="Gene3D" id="3.40.50.1820">
    <property type="entry name" value="alpha/beta hydrolase"/>
    <property type="match status" value="1"/>
</dbReference>
<keyword evidence="1" id="KW-0378">Hydrolase</keyword>
<feature type="domain" description="AB hydrolase-1" evidence="2">
    <location>
        <begin position="16"/>
        <end position="233"/>
    </location>
</feature>
<evidence type="ECO:0000259" key="2">
    <source>
        <dbReference type="Pfam" id="PF12697"/>
    </source>
</evidence>
<dbReference type="GO" id="GO:0016020">
    <property type="term" value="C:membrane"/>
    <property type="evidence" value="ECO:0007669"/>
    <property type="project" value="TreeGrafter"/>
</dbReference>
<dbReference type="SUPFAM" id="SSF53474">
    <property type="entry name" value="alpha/beta-Hydrolases"/>
    <property type="match status" value="1"/>
</dbReference>
<evidence type="ECO:0000313" key="4">
    <source>
        <dbReference type="Proteomes" id="UP000177235"/>
    </source>
</evidence>
<dbReference type="PANTHER" id="PTHR43798:SF31">
    <property type="entry name" value="AB HYDROLASE SUPERFAMILY PROTEIN YCLE"/>
    <property type="match status" value="1"/>
</dbReference>
<evidence type="ECO:0000256" key="1">
    <source>
        <dbReference type="ARBA" id="ARBA00022801"/>
    </source>
</evidence>
<dbReference type="GO" id="GO:0016787">
    <property type="term" value="F:hydrolase activity"/>
    <property type="evidence" value="ECO:0007669"/>
    <property type="project" value="UniProtKB-KW"/>
</dbReference>
<dbReference type="Proteomes" id="UP000177235">
    <property type="component" value="Unassembled WGS sequence"/>
</dbReference>
<reference evidence="3 4" key="1">
    <citation type="journal article" date="2016" name="Nat. Commun.">
        <title>Thousands of microbial genomes shed light on interconnected biogeochemical processes in an aquifer system.</title>
        <authorList>
            <person name="Anantharaman K."/>
            <person name="Brown C.T."/>
            <person name="Hug L.A."/>
            <person name="Sharon I."/>
            <person name="Castelle C.J."/>
            <person name="Probst A.J."/>
            <person name="Thomas B.C."/>
            <person name="Singh A."/>
            <person name="Wilkins M.J."/>
            <person name="Karaoz U."/>
            <person name="Brodie E.L."/>
            <person name="Williams K.H."/>
            <person name="Hubbard S.S."/>
            <person name="Banfield J.F."/>
        </authorList>
    </citation>
    <scope>NUCLEOTIDE SEQUENCE [LARGE SCALE GENOMIC DNA]</scope>
</reference>
<accession>A0A1F5Q985</accession>
<gene>
    <name evidence="3" type="ORF">A3J05_04535</name>
</gene>
<name>A0A1F5Q985_9BACT</name>
<protein>
    <recommendedName>
        <fullName evidence="2">AB hydrolase-1 domain-containing protein</fullName>
    </recommendedName>
</protein>
<dbReference type="InterPro" id="IPR000073">
    <property type="entry name" value="AB_hydrolase_1"/>
</dbReference>
<comment type="caution">
    <text evidence="3">The sequence shown here is derived from an EMBL/GenBank/DDBJ whole genome shotgun (WGS) entry which is preliminary data.</text>
</comment>
<dbReference type="EMBL" id="MFFF01000027">
    <property type="protein sequence ID" value="OGE98733.1"/>
    <property type="molecule type" value="Genomic_DNA"/>
</dbReference>
<evidence type="ECO:0000313" key="3">
    <source>
        <dbReference type="EMBL" id="OGE98733.1"/>
    </source>
</evidence>
<proteinExistence type="predicted"/>
<dbReference type="PRINTS" id="PR00111">
    <property type="entry name" value="ABHYDROLASE"/>
</dbReference>
<dbReference type="InterPro" id="IPR029058">
    <property type="entry name" value="AB_hydrolase_fold"/>
</dbReference>